<keyword evidence="2" id="KW-0547">Nucleotide-binding</keyword>
<dbReference type="AlphaFoldDB" id="A0A6J4NMY0"/>
<accession>A0A6J4NMY0</accession>
<proteinExistence type="predicted"/>
<feature type="transmembrane region" description="Helical" evidence="1">
    <location>
        <begin position="342"/>
        <end position="360"/>
    </location>
</feature>
<feature type="transmembrane region" description="Helical" evidence="1">
    <location>
        <begin position="309"/>
        <end position="330"/>
    </location>
</feature>
<keyword evidence="1" id="KW-0472">Membrane</keyword>
<feature type="transmembrane region" description="Helical" evidence="1">
    <location>
        <begin position="141"/>
        <end position="162"/>
    </location>
</feature>
<feature type="transmembrane region" description="Helical" evidence="1">
    <location>
        <begin position="169"/>
        <end position="186"/>
    </location>
</feature>
<feature type="transmembrane region" description="Helical" evidence="1">
    <location>
        <begin position="21"/>
        <end position="42"/>
    </location>
</feature>
<keyword evidence="2" id="KW-0067">ATP-binding</keyword>
<keyword evidence="1" id="KW-1133">Transmembrane helix</keyword>
<protein>
    <submittedName>
        <fullName evidence="2">ATP-binding region, ATPase-like</fullName>
    </submittedName>
</protein>
<organism evidence="2">
    <name type="scientific">uncultured Rubrobacteraceae bacterium</name>
    <dbReference type="NCBI Taxonomy" id="349277"/>
    <lineage>
        <taxon>Bacteria</taxon>
        <taxon>Bacillati</taxon>
        <taxon>Actinomycetota</taxon>
        <taxon>Rubrobacteria</taxon>
        <taxon>Rubrobacterales</taxon>
        <taxon>Rubrobacteraceae</taxon>
        <taxon>environmental samples</taxon>
    </lineage>
</organism>
<dbReference type="EMBL" id="CADCUV010000033">
    <property type="protein sequence ID" value="CAA9392382.1"/>
    <property type="molecule type" value="Genomic_DNA"/>
</dbReference>
<feature type="transmembrane region" description="Helical" evidence="1">
    <location>
        <begin position="206"/>
        <end position="224"/>
    </location>
</feature>
<gene>
    <name evidence="2" type="ORF">AVDCRST_MAG22-623</name>
</gene>
<sequence length="433" mass="47117">MRPTRPAVDRPRERWLLAVRVGWVAVVLLGLTITVASVPILFERYGTLCTGTPGSCLERSQLSPEGLREVERFGLSLGVYAALGVRVGALSKLVWVAMGALVFALRSDDRMALLVAFFLVSFGTATFASESVDVLVSAHDAWWLPARGLQVFGEVVTILFFLTFPDGRFVPRWTFLIGAVFLAFQIPGDLFPDIYSGSPSMERVQALVFVLFVLGMIGSQVYRYRSVSGPEQRRQTRWVVFGTALALSLLLVLLAPLFLFLPGTAEASPLVLLLIGYVIPLVMLIIPLSIGTAMLRSGLFDIDLVINRALVYGALTATLALVYLGSVAALQRTLGPAVGADSPLAVVASTLAIAALFGPMRRRIQDFIDRRFYRRKYDAARTLESFSARLRGGVDLETLTGDLAGVVRETVQPAHVSLWLRDPASAGAKRTDG</sequence>
<evidence type="ECO:0000313" key="2">
    <source>
        <dbReference type="EMBL" id="CAA9392382.1"/>
    </source>
</evidence>
<feature type="transmembrane region" description="Helical" evidence="1">
    <location>
        <begin position="236"/>
        <end position="261"/>
    </location>
</feature>
<feature type="transmembrane region" description="Helical" evidence="1">
    <location>
        <begin position="111"/>
        <end position="129"/>
    </location>
</feature>
<reference evidence="2" key="1">
    <citation type="submission" date="2020-02" db="EMBL/GenBank/DDBJ databases">
        <authorList>
            <person name="Meier V. D."/>
        </authorList>
    </citation>
    <scope>NUCLEOTIDE SEQUENCE</scope>
    <source>
        <strain evidence="2">AVDCRST_MAG22</strain>
    </source>
</reference>
<keyword evidence="1" id="KW-0812">Transmembrane</keyword>
<feature type="transmembrane region" description="Helical" evidence="1">
    <location>
        <begin position="267"/>
        <end position="288"/>
    </location>
</feature>
<evidence type="ECO:0000256" key="1">
    <source>
        <dbReference type="SAM" id="Phobius"/>
    </source>
</evidence>
<feature type="transmembrane region" description="Helical" evidence="1">
    <location>
        <begin position="77"/>
        <end position="104"/>
    </location>
</feature>
<dbReference type="GO" id="GO:0005524">
    <property type="term" value="F:ATP binding"/>
    <property type="evidence" value="ECO:0007669"/>
    <property type="project" value="UniProtKB-KW"/>
</dbReference>
<name>A0A6J4NMY0_9ACTN</name>